<dbReference type="InterPro" id="IPR024083">
    <property type="entry name" value="Fumarase/histidase_N"/>
</dbReference>
<dbReference type="SUPFAM" id="SSF48557">
    <property type="entry name" value="L-aspartase-like"/>
    <property type="match status" value="1"/>
</dbReference>
<name>A0A382TRJ2_9ZZZZ</name>
<evidence type="ECO:0000313" key="1">
    <source>
        <dbReference type="EMBL" id="SVD24704.1"/>
    </source>
</evidence>
<proteinExistence type="predicted"/>
<dbReference type="InterPro" id="IPR008948">
    <property type="entry name" value="L-Aspartase-like"/>
</dbReference>
<evidence type="ECO:0008006" key="2">
    <source>
        <dbReference type="Google" id="ProtNLM"/>
    </source>
</evidence>
<dbReference type="EMBL" id="UINC01138633">
    <property type="protein sequence ID" value="SVD24704.1"/>
    <property type="molecule type" value="Genomic_DNA"/>
</dbReference>
<dbReference type="Gene3D" id="1.10.275.10">
    <property type="entry name" value="Fumarase/aspartase (N-terminal domain)"/>
    <property type="match status" value="1"/>
</dbReference>
<protein>
    <recommendedName>
        <fullName evidence="2">Histidine ammonia-lyase</fullName>
    </recommendedName>
</protein>
<gene>
    <name evidence="1" type="ORF">METZ01_LOCUS377558</name>
</gene>
<reference evidence="1" key="1">
    <citation type="submission" date="2018-05" db="EMBL/GenBank/DDBJ databases">
        <authorList>
            <person name="Lanie J.A."/>
            <person name="Ng W.-L."/>
            <person name="Kazmierczak K.M."/>
            <person name="Andrzejewski T.M."/>
            <person name="Davidsen T.M."/>
            <person name="Wayne K.J."/>
            <person name="Tettelin H."/>
            <person name="Glass J.I."/>
            <person name="Rusch D."/>
            <person name="Podicherti R."/>
            <person name="Tsui H.-C.T."/>
            <person name="Winkler M.E."/>
        </authorList>
    </citation>
    <scope>NUCLEOTIDE SEQUENCE</scope>
</reference>
<dbReference type="InterPro" id="IPR001106">
    <property type="entry name" value="Aromatic_Lyase"/>
</dbReference>
<accession>A0A382TRJ2</accession>
<dbReference type="AlphaFoldDB" id="A0A382TRJ2"/>
<organism evidence="1">
    <name type="scientific">marine metagenome</name>
    <dbReference type="NCBI Taxonomy" id="408172"/>
    <lineage>
        <taxon>unclassified sequences</taxon>
        <taxon>metagenomes</taxon>
        <taxon>ecological metagenomes</taxon>
    </lineage>
</organism>
<sequence length="107" mass="11665">MSELRNAWLKPIELSIADAARERIETSSQKISEVLDSGDQVYGVNTGFGLLANVRVSGDELDQLQDNIIRSHAVGLGKNLSDNIVRLVILMKIKALAEGYSGVRTLV</sequence>
<dbReference type="Pfam" id="PF00221">
    <property type="entry name" value="Lyase_aromatic"/>
    <property type="match status" value="1"/>
</dbReference>
<dbReference type="PANTHER" id="PTHR10362">
    <property type="entry name" value="HISTIDINE AMMONIA-LYASE"/>
    <property type="match status" value="1"/>
</dbReference>
<dbReference type="GO" id="GO:0003824">
    <property type="term" value="F:catalytic activity"/>
    <property type="evidence" value="ECO:0007669"/>
    <property type="project" value="InterPro"/>
</dbReference>
<feature type="non-terminal residue" evidence="1">
    <location>
        <position position="107"/>
    </location>
</feature>